<proteinExistence type="predicted"/>
<accession>A0A645CVC0</accession>
<dbReference type="SUPFAM" id="SSF53756">
    <property type="entry name" value="UDP-Glycosyltransferase/glycogen phosphorylase"/>
    <property type="match status" value="1"/>
</dbReference>
<dbReference type="PANTHER" id="PTHR46401:SF2">
    <property type="entry name" value="GLYCOSYLTRANSFERASE WBBK-RELATED"/>
    <property type="match status" value="1"/>
</dbReference>
<name>A0A645CVC0_9ZZZZ</name>
<keyword evidence="2" id="KW-0328">Glycosyltransferase</keyword>
<dbReference type="EC" id="2.4.1.250" evidence="2"/>
<dbReference type="Pfam" id="PF13692">
    <property type="entry name" value="Glyco_trans_1_4"/>
    <property type="match status" value="1"/>
</dbReference>
<evidence type="ECO:0000256" key="1">
    <source>
        <dbReference type="ARBA" id="ARBA00022679"/>
    </source>
</evidence>
<evidence type="ECO:0000313" key="2">
    <source>
        <dbReference type="EMBL" id="MPM80825.1"/>
    </source>
</evidence>
<dbReference type="Gene3D" id="3.40.50.2000">
    <property type="entry name" value="Glycogen Phosphorylase B"/>
    <property type="match status" value="1"/>
</dbReference>
<protein>
    <submittedName>
        <fullName evidence="2">D-inositol-3-phosphate glycosyltransferase</fullName>
        <ecNumber evidence="2">2.4.1.250</ecNumber>
    </submittedName>
</protein>
<dbReference type="GO" id="GO:0102710">
    <property type="term" value="F:D-inositol-3-phosphate glycosyltransferase activity"/>
    <property type="evidence" value="ECO:0007669"/>
    <property type="project" value="UniProtKB-EC"/>
</dbReference>
<dbReference type="PANTHER" id="PTHR46401">
    <property type="entry name" value="GLYCOSYLTRANSFERASE WBBK-RELATED"/>
    <property type="match status" value="1"/>
</dbReference>
<comment type="caution">
    <text evidence="2">The sequence shown here is derived from an EMBL/GenBank/DDBJ whole genome shotgun (WGS) entry which is preliminary data.</text>
</comment>
<sequence length="301" mass="34604">MHSNFINLDILFSYLSKKKLPVVITTHDFWFLTAFCPYPLIGCNILDCGNCKQYHKKPTVFYNPNKFFLKKKQLSLSLDNVGIQANSNFSLSIVKQSFLSNALSETIYNWIDFKTFFPEPDKSVFGALTKPVVLVVWSLLDEKSERFLFFIKIAQILQQKYDFVMVGNYDFDINKYPFIKFFKGTNDLNVLRKYYSSADVFFNPSTTDTFGKVVAESISCGTPCVVFKNQALPEIVGDNECGVVVNPFDEEETISAIDLVIQKGKSHYSDLCLLRSRSLFDKEINCGKLVKFYERLLNNEH</sequence>
<gene>
    <name evidence="2" type="primary">mshA_101</name>
    <name evidence="2" type="ORF">SDC9_127875</name>
</gene>
<reference evidence="2" key="1">
    <citation type="submission" date="2019-08" db="EMBL/GenBank/DDBJ databases">
        <authorList>
            <person name="Kucharzyk K."/>
            <person name="Murdoch R.W."/>
            <person name="Higgins S."/>
            <person name="Loffler F."/>
        </authorList>
    </citation>
    <scope>NUCLEOTIDE SEQUENCE</scope>
</reference>
<keyword evidence="1 2" id="KW-0808">Transferase</keyword>
<dbReference type="EMBL" id="VSSQ01030330">
    <property type="protein sequence ID" value="MPM80825.1"/>
    <property type="molecule type" value="Genomic_DNA"/>
</dbReference>
<organism evidence="2">
    <name type="scientific">bioreactor metagenome</name>
    <dbReference type="NCBI Taxonomy" id="1076179"/>
    <lineage>
        <taxon>unclassified sequences</taxon>
        <taxon>metagenomes</taxon>
        <taxon>ecological metagenomes</taxon>
    </lineage>
</organism>
<dbReference type="AlphaFoldDB" id="A0A645CVC0"/>